<evidence type="ECO:0000313" key="2">
    <source>
        <dbReference type="Proteomes" id="UP000009256"/>
    </source>
</evidence>
<accession>E4SAC2</accession>
<reference key="1">
    <citation type="submission" date="2010-11" db="EMBL/GenBank/DDBJ databases">
        <title>Complete sequence of chromosome of Caldicellulosiruptor kristjanssonii 177R1B.</title>
        <authorList>
            <consortium name="US DOE Joint Genome Institute"/>
            <person name="Lucas S."/>
            <person name="Copeland A."/>
            <person name="Lapidus A."/>
            <person name="Cheng J.-F."/>
            <person name="Bruce D."/>
            <person name="Goodwin L."/>
            <person name="Pitluck S."/>
            <person name="Davenport K."/>
            <person name="Detter J.C."/>
            <person name="Han C."/>
            <person name="Tapia R."/>
            <person name="Land M."/>
            <person name="Hauser L."/>
            <person name="Jeffries C."/>
            <person name="Kyrpides N."/>
            <person name="Ivanova N."/>
            <person name="Mikhailova N."/>
            <person name="Blumer-Schuette S.E."/>
            <person name="Kelly R.M."/>
            <person name="Woyke T."/>
        </authorList>
    </citation>
    <scope>NUCLEOTIDE SEQUENCE</scope>
    <source>
        <strain>177R1B</strain>
    </source>
</reference>
<dbReference type="KEGG" id="cki:Calkr_0659"/>
<dbReference type="AlphaFoldDB" id="E4SAC2"/>
<proteinExistence type="predicted"/>
<name>E4SAC2_CALA7</name>
<evidence type="ECO:0000313" key="1">
    <source>
        <dbReference type="EMBL" id="ADQ40199.1"/>
    </source>
</evidence>
<protein>
    <submittedName>
        <fullName evidence="1">Uncharacterized protein</fullName>
    </submittedName>
</protein>
<reference evidence="1 2" key="2">
    <citation type="journal article" date="2011" name="J. Bacteriol.">
        <title>Complete genome sequences for the anaerobic, extremely thermophilic plant biomass-degrading bacteria Caldicellulosiruptor hydrothermalis, Caldicellulosiruptor kristjanssonii, Caldicellulosiruptor kronotskyensis, Caldicellulosiruptor owensenis, and Caldicellulosiruptor lactoaceticus.</title>
        <authorList>
            <person name="Blumer-Schuette S.E."/>
            <person name="Ozdemir I."/>
            <person name="Mistry D."/>
            <person name="Lucas S."/>
            <person name="Lapidus A."/>
            <person name="Cheng J.F."/>
            <person name="Goodwin L.A."/>
            <person name="Pitluck S."/>
            <person name="Land M.L."/>
            <person name="Hauser L.J."/>
            <person name="Woyke T."/>
            <person name="Mikhailova N."/>
            <person name="Pati A."/>
            <person name="Kyrpides N.C."/>
            <person name="Ivanova N."/>
            <person name="Detter J.C."/>
            <person name="Walston-Davenport K."/>
            <person name="Han S."/>
            <person name="Adams M.W."/>
            <person name="Kelly R.M."/>
        </authorList>
    </citation>
    <scope>NUCLEOTIDE SEQUENCE [LARGE SCALE GENOMIC DNA]</scope>
    <source>
        <strain evidence="2">ATCC 700853 / DSM 12137 / I77R1B</strain>
    </source>
</reference>
<dbReference type="RefSeq" id="WP_013432028.1">
    <property type="nucleotide sequence ID" value="NC_014721.1"/>
</dbReference>
<dbReference type="HOGENOM" id="CLU_2932538_0_0_9"/>
<dbReference type="EMBL" id="CP002326">
    <property type="protein sequence ID" value="ADQ40199.1"/>
    <property type="molecule type" value="Genomic_DNA"/>
</dbReference>
<gene>
    <name evidence="1" type="ordered locus">Calkr_0659</name>
</gene>
<keyword evidence="2" id="KW-1185">Reference proteome</keyword>
<dbReference type="Proteomes" id="UP000009256">
    <property type="component" value="Chromosome"/>
</dbReference>
<organism evidence="1 2">
    <name type="scientific">Caldicellulosiruptor acetigenus (strain ATCC 700853 / DSM 12137 / I77R1B)</name>
    <name type="common">Caldicellulosiruptor kristjanssonii</name>
    <dbReference type="NCBI Taxonomy" id="632335"/>
    <lineage>
        <taxon>Bacteria</taxon>
        <taxon>Bacillati</taxon>
        <taxon>Bacillota</taxon>
        <taxon>Bacillota incertae sedis</taxon>
        <taxon>Caldicellulosiruptorales</taxon>
        <taxon>Caldicellulosiruptoraceae</taxon>
        <taxon>Caldicellulosiruptor</taxon>
    </lineage>
</organism>
<sequence>MTSIIWQFLSGIKKETQNIILLTLKIKKEDWLTKDFSEQFLIYWINNNLLLIYNIPRKTN</sequence>